<dbReference type="InterPro" id="IPR027417">
    <property type="entry name" value="P-loop_NTPase"/>
</dbReference>
<dbReference type="SUPFAM" id="SSF52540">
    <property type="entry name" value="P-loop containing nucleoside triphosphate hydrolases"/>
    <property type="match status" value="1"/>
</dbReference>
<dbReference type="PANTHER" id="PTHR48042">
    <property type="entry name" value="ABC TRANSPORTER G FAMILY MEMBER 11"/>
    <property type="match status" value="1"/>
</dbReference>
<feature type="transmembrane region" description="Helical" evidence="8">
    <location>
        <begin position="497"/>
        <end position="523"/>
    </location>
</feature>
<dbReference type="GO" id="GO:0016887">
    <property type="term" value="F:ATP hydrolysis activity"/>
    <property type="evidence" value="ECO:0007669"/>
    <property type="project" value="InterPro"/>
</dbReference>
<dbReference type="Proteomes" id="UP001224775">
    <property type="component" value="Unassembled WGS sequence"/>
</dbReference>
<feature type="transmembrane region" description="Helical" evidence="8">
    <location>
        <begin position="454"/>
        <end position="476"/>
    </location>
</feature>
<feature type="transmembrane region" description="Helical" evidence="8">
    <location>
        <begin position="424"/>
        <end position="442"/>
    </location>
</feature>
<dbReference type="Pfam" id="PF01061">
    <property type="entry name" value="ABC2_membrane"/>
    <property type="match status" value="1"/>
</dbReference>
<proteinExistence type="inferred from homology"/>
<dbReference type="PANTHER" id="PTHR48042:SF11">
    <property type="entry name" value="ABC TRANSPORTER G FAMILY MEMBER 11"/>
    <property type="match status" value="1"/>
</dbReference>
<dbReference type="GO" id="GO:0005524">
    <property type="term" value="F:ATP binding"/>
    <property type="evidence" value="ECO:0007669"/>
    <property type="project" value="InterPro"/>
</dbReference>
<feature type="region of interest" description="Disordered" evidence="7">
    <location>
        <begin position="165"/>
        <end position="186"/>
    </location>
</feature>
<evidence type="ECO:0000313" key="11">
    <source>
        <dbReference type="Proteomes" id="UP001224775"/>
    </source>
</evidence>
<feature type="domain" description="ABC transporter" evidence="9">
    <location>
        <begin position="60"/>
        <end position="323"/>
    </location>
</feature>
<dbReference type="GO" id="GO:0016020">
    <property type="term" value="C:membrane"/>
    <property type="evidence" value="ECO:0007669"/>
    <property type="project" value="UniProtKB-SubCell"/>
</dbReference>
<keyword evidence="5 8" id="KW-1133">Transmembrane helix</keyword>
<dbReference type="InterPro" id="IPR043926">
    <property type="entry name" value="ABCG_dom"/>
</dbReference>
<evidence type="ECO:0000256" key="4">
    <source>
        <dbReference type="ARBA" id="ARBA00022692"/>
    </source>
</evidence>
<evidence type="ECO:0000256" key="7">
    <source>
        <dbReference type="SAM" id="MobiDB-lite"/>
    </source>
</evidence>
<comment type="caution">
    <text evidence="10">The sequence shown here is derived from an EMBL/GenBank/DDBJ whole genome shotgun (WGS) entry which is preliminary data.</text>
</comment>
<keyword evidence="11" id="KW-1185">Reference proteome</keyword>
<keyword evidence="3" id="KW-0813">Transport</keyword>
<evidence type="ECO:0000256" key="1">
    <source>
        <dbReference type="ARBA" id="ARBA00004141"/>
    </source>
</evidence>
<evidence type="ECO:0000256" key="2">
    <source>
        <dbReference type="ARBA" id="ARBA00005814"/>
    </source>
</evidence>
<evidence type="ECO:0000313" key="10">
    <source>
        <dbReference type="EMBL" id="KAK1737967.1"/>
    </source>
</evidence>
<sequence>MTTDVTKRRKESAVGNLGIIETGLPTNRHSIQTVTSEFREGRCILEKCEVISRAVSFCGATNNKVDVKVKNKVLLHPLRVDLPAGSITAVLGGAGSGTSTLLKFLAGQMDKNVTYEGKVNLPGSKSYFAQETHLHRFYTPRTYIKHYQRLMGGRGAPEGCCKLLRGKPSNNAPSTGGNRKLRRSGSAINDDEGIERLLDALRIDVDRRDTIVGDMFKKGLNPGEQRRLDLGLTVSLRAPDNLFCESPDLGLDSETSLNVMEFLKGYVAKDSNRRVIVTLDRPSLFVWNLVDNVILLSKGRVVYEGPRFDMESFFAYHGKPTPKRFSPLEHYIACVSNFRSDNNAVNWESALKQWQEKVDEDEGDYLADDIETCFPSAIPEVLLISANNETTVPSFGKSWLKFLALLQRSILDALKNPGILGLRILMYTPFTLFLGLLFYNLQDDESYESVNSRAALLFYSSSFYIFMVVAVLPFLAKERLICRKEVLNGCYHPITHHFAVSVGSIPNVVILSFIITLILVGMVKLHNPVQFFLILLLALWNAESYAILLSTCVTNYILGIIILAGIFGLAMPLEGFMLVPSIFPSYLRWLYLVPFHTYVFRSFMYNEFAGTSFGEMVLKSYEIDVTNIKHDMVVLLCYSLVIHCVSVAVLMFSSRGRTKKQKDT</sequence>
<reference evidence="10" key="1">
    <citation type="submission" date="2023-06" db="EMBL/GenBank/DDBJ databases">
        <title>Survivors Of The Sea: Transcriptome response of Skeletonema marinoi to long-term dormancy.</title>
        <authorList>
            <person name="Pinder M.I.M."/>
            <person name="Kourtchenko O."/>
            <person name="Robertson E.K."/>
            <person name="Larsson T."/>
            <person name="Maumus F."/>
            <person name="Osuna-Cruz C.M."/>
            <person name="Vancaester E."/>
            <person name="Stenow R."/>
            <person name="Vandepoele K."/>
            <person name="Ploug H."/>
            <person name="Bruchert V."/>
            <person name="Godhe A."/>
            <person name="Topel M."/>
        </authorList>
    </citation>
    <scope>NUCLEOTIDE SEQUENCE</scope>
    <source>
        <strain evidence="10">R05AC</strain>
    </source>
</reference>
<feature type="transmembrane region" description="Helical" evidence="8">
    <location>
        <begin position="556"/>
        <end position="583"/>
    </location>
</feature>
<accession>A0AAD9D8I1</accession>
<evidence type="ECO:0000256" key="5">
    <source>
        <dbReference type="ARBA" id="ARBA00022989"/>
    </source>
</evidence>
<feature type="transmembrane region" description="Helical" evidence="8">
    <location>
        <begin position="632"/>
        <end position="652"/>
    </location>
</feature>
<evidence type="ECO:0000256" key="6">
    <source>
        <dbReference type="ARBA" id="ARBA00023136"/>
    </source>
</evidence>
<dbReference type="AlphaFoldDB" id="A0AAD9D8I1"/>
<protein>
    <submittedName>
        <fullName evidence="10">ABC transporter, ABC-G family</fullName>
    </submittedName>
</protein>
<dbReference type="Gene3D" id="3.40.50.300">
    <property type="entry name" value="P-loop containing nucleotide triphosphate hydrolases"/>
    <property type="match status" value="1"/>
</dbReference>
<evidence type="ECO:0000256" key="8">
    <source>
        <dbReference type="SAM" id="Phobius"/>
    </source>
</evidence>
<organism evidence="10 11">
    <name type="scientific">Skeletonema marinoi</name>
    <dbReference type="NCBI Taxonomy" id="267567"/>
    <lineage>
        <taxon>Eukaryota</taxon>
        <taxon>Sar</taxon>
        <taxon>Stramenopiles</taxon>
        <taxon>Ochrophyta</taxon>
        <taxon>Bacillariophyta</taxon>
        <taxon>Coscinodiscophyceae</taxon>
        <taxon>Thalassiosirophycidae</taxon>
        <taxon>Thalassiosirales</taxon>
        <taxon>Skeletonemataceae</taxon>
        <taxon>Skeletonema</taxon>
        <taxon>Skeletonema marinoi-dohrnii complex</taxon>
    </lineage>
</organism>
<dbReference type="EMBL" id="JATAAI010000022">
    <property type="protein sequence ID" value="KAK1737967.1"/>
    <property type="molecule type" value="Genomic_DNA"/>
</dbReference>
<name>A0AAD9D8I1_9STRA</name>
<gene>
    <name evidence="10" type="ORF">QTG54_011261</name>
</gene>
<dbReference type="InterPro" id="IPR013525">
    <property type="entry name" value="ABC2_TM"/>
</dbReference>
<dbReference type="InterPro" id="IPR003439">
    <property type="entry name" value="ABC_transporter-like_ATP-bd"/>
</dbReference>
<dbReference type="Pfam" id="PF00005">
    <property type="entry name" value="ABC_tran"/>
    <property type="match status" value="1"/>
</dbReference>
<evidence type="ECO:0000256" key="3">
    <source>
        <dbReference type="ARBA" id="ARBA00022448"/>
    </source>
</evidence>
<feature type="transmembrane region" description="Helical" evidence="8">
    <location>
        <begin position="529"/>
        <end position="549"/>
    </location>
</feature>
<dbReference type="PROSITE" id="PS50893">
    <property type="entry name" value="ABC_TRANSPORTER_2"/>
    <property type="match status" value="1"/>
</dbReference>
<comment type="subcellular location">
    <subcellularLocation>
        <location evidence="1">Membrane</location>
        <topology evidence="1">Multi-pass membrane protein</topology>
    </subcellularLocation>
</comment>
<feature type="compositionally biased region" description="Polar residues" evidence="7">
    <location>
        <begin position="168"/>
        <end position="177"/>
    </location>
</feature>
<keyword evidence="6 8" id="KW-0472">Membrane</keyword>
<keyword evidence="4 8" id="KW-0812">Transmembrane</keyword>
<comment type="similarity">
    <text evidence="2">Belongs to the ABC transporter superfamily. ABCG family. Eye pigment precursor importer (TC 3.A.1.204) subfamily.</text>
</comment>
<dbReference type="Pfam" id="PF19055">
    <property type="entry name" value="ABC2_membrane_7"/>
    <property type="match status" value="1"/>
</dbReference>
<dbReference type="GO" id="GO:0140359">
    <property type="term" value="F:ABC-type transporter activity"/>
    <property type="evidence" value="ECO:0007669"/>
    <property type="project" value="InterPro"/>
</dbReference>
<evidence type="ECO:0000259" key="9">
    <source>
        <dbReference type="PROSITE" id="PS50893"/>
    </source>
</evidence>
<dbReference type="InterPro" id="IPR052215">
    <property type="entry name" value="Plant_ABCG"/>
</dbReference>